<dbReference type="Proteomes" id="UP000825890">
    <property type="component" value="Unassembled WGS sequence"/>
</dbReference>
<reference evidence="2 3" key="1">
    <citation type="submission" date="2021-01" db="EMBL/GenBank/DDBJ databases">
        <title>Cercospora kikuchii MAFF 305040 whole genome shotgun sequence.</title>
        <authorList>
            <person name="Kashiwa T."/>
            <person name="Suzuki T."/>
        </authorList>
    </citation>
    <scope>NUCLEOTIDE SEQUENCE [LARGE SCALE GENOMIC DNA]</scope>
    <source>
        <strain evidence="2 3">MAFF 305040</strain>
    </source>
</reference>
<gene>
    <name evidence="2" type="ORF">CKM354_000006700</name>
</gene>
<dbReference type="RefSeq" id="XP_044651084.1">
    <property type="nucleotide sequence ID" value="XM_044795149.1"/>
</dbReference>
<evidence type="ECO:0000313" key="3">
    <source>
        <dbReference type="Proteomes" id="UP000825890"/>
    </source>
</evidence>
<sequence>MSGAEAMTVRGVISSIITIVETPRTIYGAAKDGADLHNSFQTIAESLSMVLRSLRNVHRIQAKAAQEALQTQDIEQSRKIADTNEPIYPIVLACQKTTQNLRLRFNRFLPAVVASRISRLWKAFHTVAHGRQ</sequence>
<organism evidence="2 3">
    <name type="scientific">Cercospora kikuchii</name>
    <dbReference type="NCBI Taxonomy" id="84275"/>
    <lineage>
        <taxon>Eukaryota</taxon>
        <taxon>Fungi</taxon>
        <taxon>Dikarya</taxon>
        <taxon>Ascomycota</taxon>
        <taxon>Pezizomycotina</taxon>
        <taxon>Dothideomycetes</taxon>
        <taxon>Dothideomycetidae</taxon>
        <taxon>Mycosphaerellales</taxon>
        <taxon>Mycosphaerellaceae</taxon>
        <taxon>Cercospora</taxon>
    </lineage>
</organism>
<feature type="domain" description="NACHT-NTPase and P-loop NTPases N-terminal" evidence="1">
    <location>
        <begin position="13"/>
        <end position="131"/>
    </location>
</feature>
<dbReference type="AlphaFoldDB" id="A0A9P3C4L9"/>
<protein>
    <recommendedName>
        <fullName evidence="1">NACHT-NTPase and P-loop NTPases N-terminal domain-containing protein</fullName>
    </recommendedName>
</protein>
<dbReference type="InterPro" id="IPR031352">
    <property type="entry name" value="SesA"/>
</dbReference>
<evidence type="ECO:0000259" key="1">
    <source>
        <dbReference type="Pfam" id="PF17107"/>
    </source>
</evidence>
<evidence type="ECO:0000313" key="2">
    <source>
        <dbReference type="EMBL" id="GIZ36597.1"/>
    </source>
</evidence>
<dbReference type="Pfam" id="PF17107">
    <property type="entry name" value="SesA"/>
    <property type="match status" value="1"/>
</dbReference>
<proteinExistence type="predicted"/>
<name>A0A9P3C4L9_9PEZI</name>
<dbReference type="GeneID" id="68285642"/>
<keyword evidence="3" id="KW-1185">Reference proteome</keyword>
<accession>A0A9P3C4L9</accession>
<comment type="caution">
    <text evidence="2">The sequence shown here is derived from an EMBL/GenBank/DDBJ whole genome shotgun (WGS) entry which is preliminary data.</text>
</comment>
<dbReference type="EMBL" id="BOLY01000001">
    <property type="protein sequence ID" value="GIZ36597.1"/>
    <property type="molecule type" value="Genomic_DNA"/>
</dbReference>
<dbReference type="OrthoDB" id="674604at2759"/>